<dbReference type="SUPFAM" id="SSF48179">
    <property type="entry name" value="6-phosphogluconate dehydrogenase C-terminal domain-like"/>
    <property type="match status" value="1"/>
</dbReference>
<accession>A0A8A7KDP7</accession>
<dbReference type="PROSITE" id="PS51176">
    <property type="entry name" value="PDH_ADH"/>
    <property type="match status" value="1"/>
</dbReference>
<dbReference type="Gene3D" id="1.10.3660.10">
    <property type="entry name" value="6-phosphogluconate dehydrogenase C-terminal like domain"/>
    <property type="match status" value="1"/>
</dbReference>
<dbReference type="SUPFAM" id="SSF51735">
    <property type="entry name" value="NAD(P)-binding Rossmann-fold domains"/>
    <property type="match status" value="1"/>
</dbReference>
<dbReference type="Pfam" id="PF20463">
    <property type="entry name" value="PDH_C"/>
    <property type="match status" value="1"/>
</dbReference>
<reference evidence="6" key="1">
    <citation type="submission" date="2019-12" db="EMBL/GenBank/DDBJ databases">
        <authorList>
            <person name="zhang j."/>
            <person name="sun C.M."/>
        </authorList>
    </citation>
    <scope>NUCLEOTIDE SEQUENCE</scope>
    <source>
        <strain evidence="6">NS-1</strain>
    </source>
</reference>
<dbReference type="EMBL" id="CP046640">
    <property type="protein sequence ID" value="QTL98225.1"/>
    <property type="molecule type" value="Genomic_DNA"/>
</dbReference>
<proteinExistence type="inferred from homology"/>
<keyword evidence="2" id="KW-0560">Oxidoreductase</keyword>
<dbReference type="InterPro" id="IPR046826">
    <property type="entry name" value="PDH_N"/>
</dbReference>
<dbReference type="InterPro" id="IPR046825">
    <property type="entry name" value="PDH_C"/>
</dbReference>
<dbReference type="InterPro" id="IPR050812">
    <property type="entry name" value="Preph/Arog_dehydrog"/>
</dbReference>
<dbReference type="Proteomes" id="UP000665020">
    <property type="component" value="Chromosome"/>
</dbReference>
<evidence type="ECO:0000313" key="7">
    <source>
        <dbReference type="Proteomes" id="UP000665020"/>
    </source>
</evidence>
<dbReference type="GO" id="GO:0006571">
    <property type="term" value="P:tyrosine biosynthetic process"/>
    <property type="evidence" value="ECO:0007669"/>
    <property type="project" value="InterPro"/>
</dbReference>
<feature type="domain" description="Prephenate/arogenate dehydrogenase" evidence="5">
    <location>
        <begin position="1"/>
        <end position="279"/>
    </location>
</feature>
<evidence type="ECO:0000313" key="6">
    <source>
        <dbReference type="EMBL" id="QTL98225.1"/>
    </source>
</evidence>
<sequence length="279" mass="31274">MKIGIIGLGLMGGSLALALKKYKQDITIYGYDTNEKHLTYAKEKKLIDHTLLEDNLQNVSIIFVATPVRSIVKVIADLYNIIDLANTIVTDMGSSKKFICQDIKQRFPLLRFVGGHPMTGREVSGPEAALADLFRDKNYILINNNNPGDLAQIAEIIKGIRSKVITLNPKKHDNLISFTSHLPQFLATAVVNLLNDVVAENPEVIDLIGQGFLDFTRIAGSDPQMWTDILISNKKAVLRSIARLKGKIAEFEEAIKIEDEEYIYELIKKGREQRKKIEV</sequence>
<comment type="similarity">
    <text evidence="1">Belongs to the prephenate/arogenate dehydrogenase family.</text>
</comment>
<dbReference type="GO" id="GO:0070403">
    <property type="term" value="F:NAD+ binding"/>
    <property type="evidence" value="ECO:0007669"/>
    <property type="project" value="InterPro"/>
</dbReference>
<dbReference type="KEGG" id="ifn:GM661_09645"/>
<name>A0A8A7KDP7_9FIRM</name>
<dbReference type="InterPro" id="IPR008927">
    <property type="entry name" value="6-PGluconate_DH-like_C_sf"/>
</dbReference>
<gene>
    <name evidence="6" type="ORF">GM661_09645</name>
</gene>
<dbReference type="Gene3D" id="3.40.50.720">
    <property type="entry name" value="NAD(P)-binding Rossmann-like Domain"/>
    <property type="match status" value="1"/>
</dbReference>
<evidence type="ECO:0000256" key="2">
    <source>
        <dbReference type="ARBA" id="ARBA00023002"/>
    </source>
</evidence>
<dbReference type="PANTHER" id="PTHR21363:SF0">
    <property type="entry name" value="PREPHENATE DEHYDROGENASE [NADP(+)]"/>
    <property type="match status" value="1"/>
</dbReference>
<evidence type="ECO:0000256" key="4">
    <source>
        <dbReference type="SAM" id="Coils"/>
    </source>
</evidence>
<protein>
    <submittedName>
        <fullName evidence="6">Prephenate dehydrogenase/arogenate dehydrogenase family protein</fullName>
    </submittedName>
</protein>
<keyword evidence="7" id="KW-1185">Reference proteome</keyword>
<dbReference type="FunFam" id="3.40.50.720:FF:000208">
    <property type="entry name" value="Prephenate dehydrogenase"/>
    <property type="match status" value="1"/>
</dbReference>
<comment type="pathway">
    <text evidence="3">Amino-acid biosynthesis.</text>
</comment>
<feature type="coiled-coil region" evidence="4">
    <location>
        <begin position="234"/>
        <end position="261"/>
    </location>
</feature>
<evidence type="ECO:0000256" key="1">
    <source>
        <dbReference type="ARBA" id="ARBA00007964"/>
    </source>
</evidence>
<organism evidence="6 7">
    <name type="scientific">Iocasia fonsfrigidae</name>
    <dbReference type="NCBI Taxonomy" id="2682810"/>
    <lineage>
        <taxon>Bacteria</taxon>
        <taxon>Bacillati</taxon>
        <taxon>Bacillota</taxon>
        <taxon>Clostridia</taxon>
        <taxon>Halanaerobiales</taxon>
        <taxon>Halanaerobiaceae</taxon>
        <taxon>Iocasia</taxon>
    </lineage>
</organism>
<evidence type="ECO:0000256" key="3">
    <source>
        <dbReference type="ARBA" id="ARBA00029440"/>
    </source>
</evidence>
<dbReference type="InterPro" id="IPR036291">
    <property type="entry name" value="NAD(P)-bd_dom_sf"/>
</dbReference>
<dbReference type="AlphaFoldDB" id="A0A8A7KDP7"/>
<evidence type="ECO:0000259" key="5">
    <source>
        <dbReference type="PROSITE" id="PS51176"/>
    </source>
</evidence>
<dbReference type="PANTHER" id="PTHR21363">
    <property type="entry name" value="PREPHENATE DEHYDROGENASE"/>
    <property type="match status" value="1"/>
</dbReference>
<dbReference type="RefSeq" id="WP_230866677.1">
    <property type="nucleotide sequence ID" value="NZ_CP046640.1"/>
</dbReference>
<dbReference type="GO" id="GO:0008977">
    <property type="term" value="F:prephenate dehydrogenase (NAD+) activity"/>
    <property type="evidence" value="ECO:0007669"/>
    <property type="project" value="InterPro"/>
</dbReference>
<dbReference type="GO" id="GO:0004665">
    <property type="term" value="F:prephenate dehydrogenase (NADP+) activity"/>
    <property type="evidence" value="ECO:0007669"/>
    <property type="project" value="InterPro"/>
</dbReference>
<keyword evidence="4" id="KW-0175">Coiled coil</keyword>
<dbReference type="Pfam" id="PF02153">
    <property type="entry name" value="PDH_N"/>
    <property type="match status" value="1"/>
</dbReference>
<dbReference type="InterPro" id="IPR003099">
    <property type="entry name" value="Prephen_DH"/>
</dbReference>